<dbReference type="PANTHER" id="PTHR10039">
    <property type="entry name" value="AMELOGENIN"/>
    <property type="match status" value="1"/>
</dbReference>
<reference evidence="3" key="2">
    <citation type="submission" date="2021-03" db="EMBL/GenBank/DDBJ databases">
        <authorList>
            <person name="Alouane T."/>
            <person name="Langin T."/>
            <person name="Bonhomme L."/>
        </authorList>
    </citation>
    <scope>NUCLEOTIDE SEQUENCE</scope>
    <source>
        <strain evidence="3">MDC_Fg202</strain>
    </source>
</reference>
<organism evidence="3 5">
    <name type="scientific">Gibberella zeae</name>
    <name type="common">Wheat head blight fungus</name>
    <name type="synonym">Fusarium graminearum</name>
    <dbReference type="NCBI Taxonomy" id="5518"/>
    <lineage>
        <taxon>Eukaryota</taxon>
        <taxon>Fungi</taxon>
        <taxon>Dikarya</taxon>
        <taxon>Ascomycota</taxon>
        <taxon>Pezizomycotina</taxon>
        <taxon>Sordariomycetes</taxon>
        <taxon>Hypocreomycetidae</taxon>
        <taxon>Hypocreales</taxon>
        <taxon>Nectriaceae</taxon>
        <taxon>Fusarium</taxon>
    </lineage>
</organism>
<dbReference type="PANTHER" id="PTHR10039:SF10">
    <property type="entry name" value="NACHT DOMAIN-CONTAINING PROTEIN"/>
    <property type="match status" value="1"/>
</dbReference>
<dbReference type="Proteomes" id="UP000746612">
    <property type="component" value="Unassembled WGS sequence"/>
</dbReference>
<gene>
    <name evidence="4" type="ORF">FUG_LOCUS318439</name>
    <name evidence="3" type="ORF">MDCFG202_LOCUS449395</name>
</gene>
<reference evidence="4" key="1">
    <citation type="submission" date="2019-04" db="EMBL/GenBank/DDBJ databases">
        <authorList>
            <person name="Melise S."/>
            <person name="Noan J."/>
            <person name="Okalmin O."/>
        </authorList>
    </citation>
    <scope>NUCLEOTIDE SEQUENCE</scope>
    <source>
        <strain evidence="4">FN9</strain>
    </source>
</reference>
<dbReference type="Gene3D" id="3.40.50.300">
    <property type="entry name" value="P-loop containing nucleotide triphosphate hydrolases"/>
    <property type="match status" value="1"/>
</dbReference>
<dbReference type="EMBL" id="CAJPIJ010000163">
    <property type="protein sequence ID" value="CAG1999293.1"/>
    <property type="molecule type" value="Genomic_DNA"/>
</dbReference>
<sequence>MLYEGKISQWLGRDKLSQQIDHHAYLQSLRANSACEFLLGKPEFESWYDAPDSQQLAILGTTGSGKSVMMSFLIDELYERTKHKMPKPIILYHYCQNDETGDALYMVSSLILSLLEQCDGLAETFHDWCNQDLRKGNSSPLTNVDKLVDSFQKSVGELYRPLFLVIDGFDECNMESRTVLLKTLQALSQNISETKVVLSSRPCQDILNQLDVFPKIDIGSDKARDKIIAEKTVEMNLASLDPDVKQFAVERLSSHAQGCAIWTKMTVADIAAQEIRSLDSMKEFLDSIPLPQELSDFYASLFSRCTSKDPEVQHMAATALEILCAVRRRLSILELAWAVALVTHPDCTTVAEVAGLVDDQRVMSLIGPFIAGVDFNDLKKRQVTFVHPSAKEFVLNGLPLTRSGLQDVETLSSAPSITSRLENTIFDVCVRYLLLDEINNEPLFYEEQIIADELPQDMNLFSDDDGATTYTTDSSWEHWEEGMTRYDPADRGFGEFFVYASCHWIDHFGSITEEPLPNLASVETLCQANSTRLLNWTSQHSRPDCVLQARFEFDGSLYDPLSITSLYGSEELLLEMLETSQFDSPEFLSDTAMLAVDQVLQWGDLRRLRMLFFGRGTARYLQNLDFFRRIIDAWCFSNKSYSRDWDAASDIIDGIPDILAREGWCNELLCLASSRGCQPVTERLMKLARQSSDLRKELIHGTRRQSRSFRVR</sequence>
<name>A0A2H3FEV8_GIBZA</name>
<dbReference type="EMBL" id="CAAKMV010000135">
    <property type="protein sequence ID" value="VIO58766.1"/>
    <property type="molecule type" value="Genomic_DNA"/>
</dbReference>
<dbReference type="Pfam" id="PF24883">
    <property type="entry name" value="NPHP3_N"/>
    <property type="match status" value="1"/>
</dbReference>
<evidence type="ECO:0000256" key="1">
    <source>
        <dbReference type="ARBA" id="ARBA00022737"/>
    </source>
</evidence>
<dbReference type="InterPro" id="IPR027417">
    <property type="entry name" value="P-loop_NTPase"/>
</dbReference>
<dbReference type="InterPro" id="IPR007111">
    <property type="entry name" value="NACHT_NTPase"/>
</dbReference>
<dbReference type="PROSITE" id="PS50837">
    <property type="entry name" value="NACHT"/>
    <property type="match status" value="1"/>
</dbReference>
<dbReference type="AlphaFoldDB" id="A0A2H3FEV8"/>
<evidence type="ECO:0000313" key="3">
    <source>
        <dbReference type="EMBL" id="CAG1999293.1"/>
    </source>
</evidence>
<dbReference type="SUPFAM" id="SSF52540">
    <property type="entry name" value="P-loop containing nucleoside triphosphate hydrolases"/>
    <property type="match status" value="1"/>
</dbReference>
<evidence type="ECO:0000313" key="4">
    <source>
        <dbReference type="EMBL" id="VIO58766.1"/>
    </source>
</evidence>
<feature type="domain" description="NACHT" evidence="2">
    <location>
        <begin position="54"/>
        <end position="202"/>
    </location>
</feature>
<evidence type="ECO:0000259" key="2">
    <source>
        <dbReference type="PROSITE" id="PS50837"/>
    </source>
</evidence>
<dbReference type="InterPro" id="IPR056884">
    <property type="entry name" value="NPHP3-like_N"/>
</dbReference>
<proteinExistence type="predicted"/>
<protein>
    <recommendedName>
        <fullName evidence="2">NACHT domain-containing protein</fullName>
    </recommendedName>
</protein>
<dbReference type="OrthoDB" id="163438at2759"/>
<keyword evidence="1" id="KW-0677">Repeat</keyword>
<evidence type="ECO:0000313" key="5">
    <source>
        <dbReference type="Proteomes" id="UP000746612"/>
    </source>
</evidence>
<accession>A0A2H3FEV8</accession>